<keyword evidence="2" id="KW-0288">FMN</keyword>
<dbReference type="InterPro" id="IPR000700">
    <property type="entry name" value="PAS-assoc_C"/>
</dbReference>
<gene>
    <name evidence="8" type="ORF">DBRI00130_LOCUS8146</name>
    <name evidence="9" type="ORF">DBRI00130_LOCUS8147</name>
    <name evidence="10" type="ORF">DBRI00130_LOCUS8148</name>
</gene>
<dbReference type="NCBIfam" id="TIGR00229">
    <property type="entry name" value="sensory_box"/>
    <property type="match status" value="1"/>
</dbReference>
<organism evidence="8">
    <name type="scientific">Ditylum brightwellii</name>
    <dbReference type="NCBI Taxonomy" id="49249"/>
    <lineage>
        <taxon>Eukaryota</taxon>
        <taxon>Sar</taxon>
        <taxon>Stramenopiles</taxon>
        <taxon>Ochrophyta</taxon>
        <taxon>Bacillariophyta</taxon>
        <taxon>Mediophyceae</taxon>
        <taxon>Lithodesmiophycidae</taxon>
        <taxon>Lithodesmiales</taxon>
        <taxon>Lithodesmiaceae</taxon>
        <taxon>Ditylum</taxon>
    </lineage>
</organism>
<dbReference type="GO" id="GO:0005634">
    <property type="term" value="C:nucleus"/>
    <property type="evidence" value="ECO:0007669"/>
    <property type="project" value="TreeGrafter"/>
</dbReference>
<dbReference type="PROSITE" id="PS50217">
    <property type="entry name" value="BZIP"/>
    <property type="match status" value="1"/>
</dbReference>
<accession>A0A6V2CKE9</accession>
<dbReference type="EMBL" id="HBNS01010099">
    <property type="protein sequence ID" value="CAE4594318.1"/>
    <property type="molecule type" value="Transcribed_RNA"/>
</dbReference>
<evidence type="ECO:0000256" key="4">
    <source>
        <dbReference type="SAM" id="MobiDB-lite"/>
    </source>
</evidence>
<dbReference type="InterPro" id="IPR046347">
    <property type="entry name" value="bZIP_sf"/>
</dbReference>
<dbReference type="PANTHER" id="PTHR47429:SF2">
    <property type="entry name" value="PROTEIN TWIN LOV 1"/>
    <property type="match status" value="1"/>
</dbReference>
<dbReference type="Gene3D" id="1.20.5.170">
    <property type="match status" value="1"/>
</dbReference>
<feature type="region of interest" description="Disordered" evidence="4">
    <location>
        <begin position="72"/>
        <end position="92"/>
    </location>
</feature>
<dbReference type="Gene3D" id="3.30.450.20">
    <property type="entry name" value="PAS domain"/>
    <property type="match status" value="1"/>
</dbReference>
<dbReference type="InterPro" id="IPR000014">
    <property type="entry name" value="PAS"/>
</dbReference>
<proteinExistence type="predicted"/>
<feature type="region of interest" description="Disordered" evidence="4">
    <location>
        <begin position="226"/>
        <end position="251"/>
    </location>
</feature>
<dbReference type="PROSITE" id="PS50112">
    <property type="entry name" value="PAS"/>
    <property type="match status" value="1"/>
</dbReference>
<dbReference type="Pfam" id="PF13426">
    <property type="entry name" value="PAS_9"/>
    <property type="match status" value="1"/>
</dbReference>
<feature type="compositionally biased region" description="Pro residues" evidence="4">
    <location>
        <begin position="236"/>
        <end position="245"/>
    </location>
</feature>
<keyword evidence="1" id="KW-0285">Flavoprotein</keyword>
<feature type="compositionally biased region" description="Polar residues" evidence="4">
    <location>
        <begin position="72"/>
        <end position="87"/>
    </location>
</feature>
<evidence type="ECO:0000313" key="8">
    <source>
        <dbReference type="EMBL" id="CAE4594316.1"/>
    </source>
</evidence>
<dbReference type="PANTHER" id="PTHR47429">
    <property type="entry name" value="PROTEIN TWIN LOV 1"/>
    <property type="match status" value="1"/>
</dbReference>
<dbReference type="SUPFAM" id="SSF57959">
    <property type="entry name" value="Leucine zipper domain"/>
    <property type="match status" value="1"/>
</dbReference>
<feature type="compositionally biased region" description="Basic and acidic residues" evidence="4">
    <location>
        <begin position="283"/>
        <end position="292"/>
    </location>
</feature>
<feature type="region of interest" description="Disordered" evidence="4">
    <location>
        <begin position="271"/>
        <end position="292"/>
    </location>
</feature>
<feature type="domain" description="PAC" evidence="6">
    <location>
        <begin position="447"/>
        <end position="501"/>
    </location>
</feature>
<sequence>MSAATATMTVTIPRFVSASTNSSTIQGDGAQPTNNWGALGDPLESATDFDLLAEYLLDDGMFALGAVPPFESSSDAPSITTQAQSGAISPKQMEDSFVDPLADAAEQLKQAGYRGQNGDLAEDLAQVQHMIAAQAEAAEIRMNGSSYVETAPAPNPVPPDPTRANTISPQPLTTPASAPLHSLLHSAPRTVPFYPVETAPAAAPLPIPAPVTVPAPMTAPMPAPPAVVSPPASSNPLPPQLPTIPSPGNKRRRIETIPTVLGVVNGTNHFLSVTTNGKSGRRKTQEQVDRRRERNRILARRTRLRKKFFFESLQKDVLDLQRENFVLKDIVQKRLEPDVAKKVLESCKASEQLPSIISEQCEENGIPTQLDQQDFNLIRSIQKSQQCFVITDPSLQDNPIVYASDDFLTLTGYARNDVLGRNCRFLQGTETHPTKVEKVRKAVEVGADCSVTMVNYTADGTAFWNNLFIAPLRDAENNIVNFIGVIVKVAAPESCDIEAGKVLESETATFMNGTDDQSLLNGNGGADDIAAAKAAEGMVMAIEGVVSAAVAAAPIIVPPPSTASYETVPAPTASCT</sequence>
<evidence type="ECO:0000259" key="5">
    <source>
        <dbReference type="PROSITE" id="PS50112"/>
    </source>
</evidence>
<dbReference type="PROSITE" id="PS50113">
    <property type="entry name" value="PAC"/>
    <property type="match status" value="1"/>
</dbReference>
<feature type="domain" description="BZIP" evidence="7">
    <location>
        <begin position="285"/>
        <end position="328"/>
    </location>
</feature>
<dbReference type="EMBL" id="HBNS01010100">
    <property type="protein sequence ID" value="CAE4594320.1"/>
    <property type="molecule type" value="Transcribed_RNA"/>
</dbReference>
<dbReference type="GO" id="GO:0003700">
    <property type="term" value="F:DNA-binding transcription factor activity"/>
    <property type="evidence" value="ECO:0007669"/>
    <property type="project" value="InterPro"/>
</dbReference>
<dbReference type="CDD" id="cd00130">
    <property type="entry name" value="PAS"/>
    <property type="match status" value="1"/>
</dbReference>
<evidence type="ECO:0000256" key="2">
    <source>
        <dbReference type="ARBA" id="ARBA00022643"/>
    </source>
</evidence>
<evidence type="ECO:0000259" key="7">
    <source>
        <dbReference type="PROSITE" id="PS50217"/>
    </source>
</evidence>
<evidence type="ECO:0000256" key="1">
    <source>
        <dbReference type="ARBA" id="ARBA00022630"/>
    </source>
</evidence>
<dbReference type="InterPro" id="IPR035965">
    <property type="entry name" value="PAS-like_dom_sf"/>
</dbReference>
<dbReference type="EMBL" id="HBNS01010098">
    <property type="protein sequence ID" value="CAE4594316.1"/>
    <property type="molecule type" value="Transcribed_RNA"/>
</dbReference>
<evidence type="ECO:0000313" key="9">
    <source>
        <dbReference type="EMBL" id="CAE4594318.1"/>
    </source>
</evidence>
<reference evidence="8" key="1">
    <citation type="submission" date="2021-01" db="EMBL/GenBank/DDBJ databases">
        <authorList>
            <person name="Corre E."/>
            <person name="Pelletier E."/>
            <person name="Niang G."/>
            <person name="Scheremetjew M."/>
            <person name="Finn R."/>
            <person name="Kale V."/>
            <person name="Holt S."/>
            <person name="Cochrane G."/>
            <person name="Meng A."/>
            <person name="Brown T."/>
            <person name="Cohen L."/>
        </authorList>
    </citation>
    <scope>NUCLEOTIDE SEQUENCE</scope>
    <source>
        <strain evidence="8">GSO104</strain>
    </source>
</reference>
<dbReference type="CDD" id="cd14809">
    <property type="entry name" value="bZIP_AUREO-like"/>
    <property type="match status" value="1"/>
</dbReference>
<evidence type="ECO:0000259" key="6">
    <source>
        <dbReference type="PROSITE" id="PS50113"/>
    </source>
</evidence>
<keyword evidence="3" id="KW-0157">Chromophore</keyword>
<dbReference type="SUPFAM" id="SSF55785">
    <property type="entry name" value="PYP-like sensor domain (PAS domain)"/>
    <property type="match status" value="1"/>
</dbReference>
<dbReference type="InterPro" id="IPR004827">
    <property type="entry name" value="bZIP"/>
</dbReference>
<name>A0A6V2CKE9_9STRA</name>
<evidence type="ECO:0000256" key="3">
    <source>
        <dbReference type="ARBA" id="ARBA00022991"/>
    </source>
</evidence>
<evidence type="ECO:0000313" key="10">
    <source>
        <dbReference type="EMBL" id="CAE4594320.1"/>
    </source>
</evidence>
<evidence type="ECO:0008006" key="11">
    <source>
        <dbReference type="Google" id="ProtNLM"/>
    </source>
</evidence>
<dbReference type="AlphaFoldDB" id="A0A6V2CKE9"/>
<feature type="domain" description="PAS" evidence="5">
    <location>
        <begin position="397"/>
        <end position="444"/>
    </location>
</feature>
<protein>
    <recommendedName>
        <fullName evidence="11">LOV domain-containing protein</fullName>
    </recommendedName>
</protein>
<dbReference type="Pfam" id="PF07716">
    <property type="entry name" value="bZIP_2"/>
    <property type="match status" value="1"/>
</dbReference>